<feature type="compositionally biased region" description="Basic and acidic residues" evidence="16">
    <location>
        <begin position="95"/>
        <end position="105"/>
    </location>
</feature>
<dbReference type="Gene3D" id="3.30.200.20">
    <property type="entry name" value="Phosphorylase Kinase, domain 1"/>
    <property type="match status" value="2"/>
</dbReference>
<feature type="domain" description="Protein kinase" evidence="17">
    <location>
        <begin position="654"/>
        <end position="968"/>
    </location>
</feature>
<dbReference type="FunFam" id="3.30.200.20:FF:000391">
    <property type="entry name" value="Large tumor suppressor kinase 1"/>
    <property type="match status" value="1"/>
</dbReference>
<dbReference type="GO" id="GO:0005737">
    <property type="term" value="C:cytoplasm"/>
    <property type="evidence" value="ECO:0007669"/>
    <property type="project" value="UniProtKB-SubCell"/>
</dbReference>
<evidence type="ECO:0000256" key="11">
    <source>
        <dbReference type="ARBA" id="ARBA00022840"/>
    </source>
</evidence>
<dbReference type="GO" id="GO:1900181">
    <property type="term" value="P:negative regulation of protein localization to nucleus"/>
    <property type="evidence" value="ECO:0007669"/>
    <property type="project" value="UniProtKB-ARBA"/>
</dbReference>
<keyword evidence="11 15" id="KW-0067">ATP-binding</keyword>
<protein>
    <recommendedName>
        <fullName evidence="3">non-specific serine/threonine protein kinase</fullName>
        <ecNumber evidence="3">2.7.11.1</ecNumber>
    </recommendedName>
</protein>
<evidence type="ECO:0000259" key="17">
    <source>
        <dbReference type="PROSITE" id="PS50011"/>
    </source>
</evidence>
<keyword evidence="12" id="KW-0460">Magnesium</keyword>
<keyword evidence="9 15" id="KW-0547">Nucleotide-binding</keyword>
<dbReference type="GO" id="GO:0031032">
    <property type="term" value="P:actomyosin structure organization"/>
    <property type="evidence" value="ECO:0007669"/>
    <property type="project" value="TreeGrafter"/>
</dbReference>
<evidence type="ECO:0000256" key="16">
    <source>
        <dbReference type="SAM" id="MobiDB-lite"/>
    </source>
</evidence>
<dbReference type="InterPro" id="IPR050839">
    <property type="entry name" value="Rho-assoc_Ser/Thr_Kinase"/>
</dbReference>
<feature type="compositionally biased region" description="Gly residues" evidence="16">
    <location>
        <begin position="1"/>
        <end position="10"/>
    </location>
</feature>
<name>A0A6B0VH11_IXORI</name>
<dbReference type="GO" id="GO:0004674">
    <property type="term" value="F:protein serine/threonine kinase activity"/>
    <property type="evidence" value="ECO:0007669"/>
    <property type="project" value="UniProtKB-KW"/>
</dbReference>
<feature type="compositionally biased region" description="Low complexity" evidence="16">
    <location>
        <begin position="138"/>
        <end position="154"/>
    </location>
</feature>
<dbReference type="Pfam" id="PF00069">
    <property type="entry name" value="Pkinase"/>
    <property type="match status" value="2"/>
</dbReference>
<dbReference type="PRINTS" id="PR01217">
    <property type="entry name" value="PRICHEXTENSN"/>
</dbReference>
<evidence type="ECO:0000256" key="5">
    <source>
        <dbReference type="ARBA" id="ARBA00022527"/>
    </source>
</evidence>
<feature type="compositionally biased region" description="Low complexity" evidence="16">
    <location>
        <begin position="241"/>
        <end position="257"/>
    </location>
</feature>
<dbReference type="Gene3D" id="1.10.510.10">
    <property type="entry name" value="Transferase(Phosphotransferase) domain 1"/>
    <property type="match status" value="2"/>
</dbReference>
<accession>A0A6B0VH11</accession>
<reference evidence="18" key="1">
    <citation type="submission" date="2019-12" db="EMBL/GenBank/DDBJ databases">
        <title>An insight into the sialome of adult female Ixodes ricinus ticks feeding for 6 days.</title>
        <authorList>
            <person name="Perner J."/>
            <person name="Ribeiro J.M.C."/>
        </authorList>
    </citation>
    <scope>NUCLEOTIDE SEQUENCE</scope>
    <source>
        <strain evidence="18">Semi-engorged</strain>
        <tissue evidence="18">Salivary glands</tissue>
    </source>
</reference>
<dbReference type="GO" id="GO:0071944">
    <property type="term" value="C:cell periphery"/>
    <property type="evidence" value="ECO:0007669"/>
    <property type="project" value="UniProtKB-ARBA"/>
</dbReference>
<sequence>MMRPAAGGGSEPEAKGPRLLPPPPPSCPTAHREYRQKALQQIRNSLMPFAHQGSSADSRSQRSSASSTASESGSYASLPSHASSEDTCLRPTKRTPKDYGQDKEPPINGLSRTPGKLTMKALRKGSQDGVPLWERSILEASVGSSSSVRSDSPVGALPRGGPLASHPDFPPSEPPPPPPPPRGIHANHSLLKQTRAPSSVGGYSSNSSSSAPAKGSSPVPQGLLGSRLLYPGAAPPPPYPASLSSAPSYAASSSSGGRQSPANTVSSSSEYSVPSGQKRTPPPAYTPPPLPQSPQPPGGPAPPRPLPLQAWSARQAKSQSPVIMQSVKSTQVQKPVLQTAIAPTAPMAQTPYGFPPSPAPSPAQAFSVASSRPHEPPPYPSQVTPSQCYPVAPTGVAQPPSYALHQHQNGASLPPPPYAALLQGRQEPPAVVPTTEPPSYASSVVALAVQRAAGLGKQPAPVHSNAPSAGGRLAVATTAATTSDLVTTVASICSSQVSALQGIASAGPRKASPVATDTASSASRSESPVSFVSVTSASSPSTQSDSTHDSGRGKTTHQSPIPVRRAWPKEKEEERRASKVRNYSPAAYKFFMEQHVENVLKSHQQRLHRRQQLEAEMAKVGLSEEAQWQIRRMLYQKESNYIRRSRAKMDKSMFCHLKRIGVGAFGEVALVRKKDTDHLYAMKTLSKEDVLKRNQVAHVKAERDILAEADNEWVVKLYYSFQDEENLYFVMDYIPGGDLMSLLIKEGVFQEPLARFYVAELVLALESVHKLGFIHRDIKPDNVLIDHDGHIKLTDFGLCTGFRWTHNSKYYQKNGEHVRQDSMEPDKNWSKECHCPSGTNGGCSSSGGGKPLERRRKKEHQRCLAQSLVGTPNYIAPEVLARHGYGQSCDWWSVGVILYEMLVGQPPFLANSPSETQYKVLNWEKTLQIPKVPELSPEGIDLILKLCCGADKRLGRNGADEIKAHPFFASVCFDGNLRKQPAPYVPKIRYAADTSNFDAVDDLALEKPDPAPTSADSNGRHPEHAFFEFTFRRFFDGSGQPYPVGAGSAGGAAPGQEEGADGRGSPVYV</sequence>
<comment type="subcellular location">
    <subcellularLocation>
        <location evidence="2">Cytoplasm</location>
    </subcellularLocation>
</comment>
<dbReference type="FunFam" id="1.10.510.10:FF:000024">
    <property type="entry name" value="Probable serine/threonine-protein kinase cot-1"/>
    <property type="match status" value="1"/>
</dbReference>
<keyword evidence="5" id="KW-0723">Serine/threonine-protein kinase</keyword>
<dbReference type="CDD" id="cd05598">
    <property type="entry name" value="STKc_LATS"/>
    <property type="match status" value="1"/>
</dbReference>
<feature type="compositionally biased region" description="Low complexity" evidence="16">
    <location>
        <begin position="266"/>
        <end position="275"/>
    </location>
</feature>
<evidence type="ECO:0000256" key="8">
    <source>
        <dbReference type="ARBA" id="ARBA00022723"/>
    </source>
</evidence>
<evidence type="ECO:0000256" key="14">
    <source>
        <dbReference type="ARBA" id="ARBA00048679"/>
    </source>
</evidence>
<evidence type="ECO:0000256" key="10">
    <source>
        <dbReference type="ARBA" id="ARBA00022777"/>
    </source>
</evidence>
<feature type="compositionally biased region" description="Pro residues" evidence="16">
    <location>
        <begin position="280"/>
        <end position="306"/>
    </location>
</feature>
<dbReference type="EC" id="2.7.11.1" evidence="3"/>
<dbReference type="InterPro" id="IPR017441">
    <property type="entry name" value="Protein_kinase_ATP_BS"/>
</dbReference>
<evidence type="ECO:0000313" key="18">
    <source>
        <dbReference type="EMBL" id="MXV00886.1"/>
    </source>
</evidence>
<dbReference type="EMBL" id="GIFC01018802">
    <property type="protein sequence ID" value="MXV00886.1"/>
    <property type="molecule type" value="Transcribed_RNA"/>
</dbReference>
<evidence type="ECO:0000256" key="2">
    <source>
        <dbReference type="ARBA" id="ARBA00004496"/>
    </source>
</evidence>
<feature type="compositionally biased region" description="Low complexity" evidence="16">
    <location>
        <begin position="54"/>
        <end position="77"/>
    </location>
</feature>
<keyword evidence="8" id="KW-0479">Metal-binding</keyword>
<evidence type="ECO:0000256" key="1">
    <source>
        <dbReference type="ARBA" id="ARBA00001946"/>
    </source>
</evidence>
<dbReference type="PROSITE" id="PS50011">
    <property type="entry name" value="PROTEIN_KINASE_DOM"/>
    <property type="match status" value="1"/>
</dbReference>
<dbReference type="PANTHER" id="PTHR22988">
    <property type="entry name" value="MYOTONIC DYSTROPHY S/T KINASE-RELATED"/>
    <property type="match status" value="1"/>
</dbReference>
<feature type="region of interest" description="Disordered" evidence="16">
    <location>
        <begin position="1"/>
        <end position="326"/>
    </location>
</feature>
<dbReference type="PROSITE" id="PS00107">
    <property type="entry name" value="PROTEIN_KINASE_ATP"/>
    <property type="match status" value="1"/>
</dbReference>
<dbReference type="AlphaFoldDB" id="A0A6B0VH11"/>
<evidence type="ECO:0000256" key="3">
    <source>
        <dbReference type="ARBA" id="ARBA00012513"/>
    </source>
</evidence>
<dbReference type="FunFam" id="1.10.510.10:FF:000199">
    <property type="entry name" value="Non-specific serine/threonine protein kinase"/>
    <property type="match status" value="1"/>
</dbReference>
<dbReference type="CDD" id="cd21778">
    <property type="entry name" value="MobB_LATS1"/>
    <property type="match status" value="1"/>
</dbReference>
<feature type="region of interest" description="Disordered" evidence="16">
    <location>
        <begin position="346"/>
        <end position="392"/>
    </location>
</feature>
<feature type="compositionally biased region" description="Low complexity" evidence="16">
    <location>
        <begin position="196"/>
        <end position="218"/>
    </location>
</feature>
<dbReference type="InterPro" id="IPR011009">
    <property type="entry name" value="Kinase-like_dom_sf"/>
</dbReference>
<dbReference type="InterPro" id="IPR008271">
    <property type="entry name" value="Ser/Thr_kinase_AS"/>
</dbReference>
<keyword evidence="7" id="KW-0808">Transferase</keyword>
<dbReference type="PROSITE" id="PS00108">
    <property type="entry name" value="PROTEIN_KINASE_ST"/>
    <property type="match status" value="1"/>
</dbReference>
<organism evidence="18">
    <name type="scientific">Ixodes ricinus</name>
    <name type="common">Common tick</name>
    <name type="synonym">Acarus ricinus</name>
    <dbReference type="NCBI Taxonomy" id="34613"/>
    <lineage>
        <taxon>Eukaryota</taxon>
        <taxon>Metazoa</taxon>
        <taxon>Ecdysozoa</taxon>
        <taxon>Arthropoda</taxon>
        <taxon>Chelicerata</taxon>
        <taxon>Arachnida</taxon>
        <taxon>Acari</taxon>
        <taxon>Parasitiformes</taxon>
        <taxon>Ixodida</taxon>
        <taxon>Ixodoidea</taxon>
        <taxon>Ixodidae</taxon>
        <taxon>Ixodinae</taxon>
        <taxon>Ixodes</taxon>
    </lineage>
</organism>
<dbReference type="InterPro" id="IPR000719">
    <property type="entry name" value="Prot_kinase_dom"/>
</dbReference>
<dbReference type="InterPro" id="IPR049761">
    <property type="entry name" value="LATS1-like_MobB"/>
</dbReference>
<feature type="compositionally biased region" description="Low complexity" evidence="16">
    <location>
        <begin position="362"/>
        <end position="371"/>
    </location>
</feature>
<evidence type="ECO:0000256" key="7">
    <source>
        <dbReference type="ARBA" id="ARBA00022679"/>
    </source>
</evidence>
<evidence type="ECO:0000256" key="12">
    <source>
        <dbReference type="ARBA" id="ARBA00022842"/>
    </source>
</evidence>
<comment type="cofactor">
    <cofactor evidence="1">
        <name>Mg(2+)</name>
        <dbReference type="ChEBI" id="CHEBI:18420"/>
    </cofactor>
</comment>
<dbReference type="SUPFAM" id="SSF56112">
    <property type="entry name" value="Protein kinase-like (PK-like)"/>
    <property type="match status" value="1"/>
</dbReference>
<feature type="compositionally biased region" description="Polar residues" evidence="16">
    <location>
        <begin position="315"/>
        <end position="326"/>
    </location>
</feature>
<comment type="catalytic activity">
    <reaction evidence="14">
        <text>L-seryl-[protein] + ATP = O-phospho-L-seryl-[protein] + ADP + H(+)</text>
        <dbReference type="Rhea" id="RHEA:17989"/>
        <dbReference type="Rhea" id="RHEA-COMP:9863"/>
        <dbReference type="Rhea" id="RHEA-COMP:11604"/>
        <dbReference type="ChEBI" id="CHEBI:15378"/>
        <dbReference type="ChEBI" id="CHEBI:29999"/>
        <dbReference type="ChEBI" id="CHEBI:30616"/>
        <dbReference type="ChEBI" id="CHEBI:83421"/>
        <dbReference type="ChEBI" id="CHEBI:456216"/>
        <dbReference type="EC" id="2.7.11.1"/>
    </reaction>
</comment>
<proteinExistence type="predicted"/>
<keyword evidence="4" id="KW-0963">Cytoplasm</keyword>
<evidence type="ECO:0000256" key="4">
    <source>
        <dbReference type="ARBA" id="ARBA00022490"/>
    </source>
</evidence>
<evidence type="ECO:0000256" key="6">
    <source>
        <dbReference type="ARBA" id="ARBA00022553"/>
    </source>
</evidence>
<dbReference type="GO" id="GO:0005524">
    <property type="term" value="F:ATP binding"/>
    <property type="evidence" value="ECO:0007669"/>
    <property type="project" value="UniProtKB-UniRule"/>
</dbReference>
<feature type="compositionally biased region" description="Pro residues" evidence="16">
    <location>
        <begin position="168"/>
        <end position="182"/>
    </location>
</feature>
<feature type="compositionally biased region" description="Low complexity" evidence="16">
    <location>
        <begin position="520"/>
        <end position="545"/>
    </location>
</feature>
<dbReference type="GO" id="GO:0046872">
    <property type="term" value="F:metal ion binding"/>
    <property type="evidence" value="ECO:0007669"/>
    <property type="project" value="UniProtKB-KW"/>
</dbReference>
<feature type="compositionally biased region" description="Basic and acidic residues" evidence="16">
    <location>
        <begin position="567"/>
        <end position="577"/>
    </location>
</feature>
<evidence type="ECO:0000256" key="13">
    <source>
        <dbReference type="ARBA" id="ARBA00047899"/>
    </source>
</evidence>
<feature type="binding site" evidence="15">
    <location>
        <position position="683"/>
    </location>
    <ligand>
        <name>ATP</name>
        <dbReference type="ChEBI" id="CHEBI:30616"/>
    </ligand>
</feature>
<feature type="region of interest" description="Disordered" evidence="16">
    <location>
        <begin position="504"/>
        <end position="579"/>
    </location>
</feature>
<comment type="catalytic activity">
    <reaction evidence="13">
        <text>L-threonyl-[protein] + ATP = O-phospho-L-threonyl-[protein] + ADP + H(+)</text>
        <dbReference type="Rhea" id="RHEA:46608"/>
        <dbReference type="Rhea" id="RHEA-COMP:11060"/>
        <dbReference type="Rhea" id="RHEA-COMP:11605"/>
        <dbReference type="ChEBI" id="CHEBI:15378"/>
        <dbReference type="ChEBI" id="CHEBI:30013"/>
        <dbReference type="ChEBI" id="CHEBI:30616"/>
        <dbReference type="ChEBI" id="CHEBI:61977"/>
        <dbReference type="ChEBI" id="CHEBI:456216"/>
        <dbReference type="EC" id="2.7.11.1"/>
    </reaction>
</comment>
<evidence type="ECO:0000256" key="15">
    <source>
        <dbReference type="PROSITE-ProRule" id="PRU10141"/>
    </source>
</evidence>
<evidence type="ECO:0000256" key="9">
    <source>
        <dbReference type="ARBA" id="ARBA00022741"/>
    </source>
</evidence>
<keyword evidence="6" id="KW-0597">Phosphoprotein</keyword>
<dbReference type="PANTHER" id="PTHR22988:SF71">
    <property type="entry name" value="CITRON RHO-INTERACTING KINASE"/>
    <property type="match status" value="1"/>
</dbReference>
<feature type="region of interest" description="Disordered" evidence="16">
    <location>
        <begin position="1043"/>
        <end position="1069"/>
    </location>
</feature>
<dbReference type="SMART" id="SM00220">
    <property type="entry name" value="S_TKc"/>
    <property type="match status" value="1"/>
</dbReference>
<keyword evidence="10 18" id="KW-0418">Kinase</keyword>
<dbReference type="GO" id="GO:0005856">
    <property type="term" value="C:cytoskeleton"/>
    <property type="evidence" value="ECO:0007669"/>
    <property type="project" value="TreeGrafter"/>
</dbReference>